<keyword evidence="3" id="KW-1185">Reference proteome</keyword>
<evidence type="ECO:0000256" key="1">
    <source>
        <dbReference type="SAM" id="MobiDB-lite"/>
    </source>
</evidence>
<dbReference type="Proteomes" id="UP001221413">
    <property type="component" value="Unassembled WGS sequence"/>
</dbReference>
<protein>
    <submittedName>
        <fullName evidence="2">Uncharacterized protein</fullName>
    </submittedName>
</protein>
<proteinExistence type="predicted"/>
<evidence type="ECO:0000313" key="2">
    <source>
        <dbReference type="EMBL" id="KAJ6258819.1"/>
    </source>
</evidence>
<comment type="caution">
    <text evidence="2">The sequence shown here is derived from an EMBL/GenBank/DDBJ whole genome shotgun (WGS) entry which is preliminary data.</text>
</comment>
<organism evidence="2 3">
    <name type="scientific">Drechslerella dactyloides</name>
    <name type="common">Nematode-trapping fungus</name>
    <name type="synonym">Arthrobotrys dactyloides</name>
    <dbReference type="NCBI Taxonomy" id="74499"/>
    <lineage>
        <taxon>Eukaryota</taxon>
        <taxon>Fungi</taxon>
        <taxon>Dikarya</taxon>
        <taxon>Ascomycota</taxon>
        <taxon>Pezizomycotina</taxon>
        <taxon>Orbiliomycetes</taxon>
        <taxon>Orbiliales</taxon>
        <taxon>Orbiliaceae</taxon>
        <taxon>Drechslerella</taxon>
    </lineage>
</organism>
<accession>A0AAD6NHT4</accession>
<dbReference type="AlphaFoldDB" id="A0AAD6NHT4"/>
<sequence length="142" mass="15497">MVLGLPCQLDYHNITFAFQRTFGHLLPRRLQNRDLVDRPQGRNDCPPISPGGYNASFNQIGRIQTREQEQSTRGKVSAGDAFPDELPSPTTTTSSMKKSNSQRSSLNGGKKEVRWDGGVVGGDEDDRVPEGPDGRGIASQAV</sequence>
<gene>
    <name evidence="2" type="ORF">Dda_6873</name>
</gene>
<feature type="region of interest" description="Disordered" evidence="1">
    <location>
        <begin position="35"/>
        <end position="142"/>
    </location>
</feature>
<name>A0AAD6NHT4_DREDA</name>
<feature type="compositionally biased region" description="Low complexity" evidence="1">
    <location>
        <begin position="87"/>
        <end position="105"/>
    </location>
</feature>
<evidence type="ECO:0000313" key="3">
    <source>
        <dbReference type="Proteomes" id="UP001221413"/>
    </source>
</evidence>
<dbReference type="EMBL" id="JAQGDS010000008">
    <property type="protein sequence ID" value="KAJ6258819.1"/>
    <property type="molecule type" value="Genomic_DNA"/>
</dbReference>
<reference evidence="2" key="1">
    <citation type="submission" date="2023-01" db="EMBL/GenBank/DDBJ databases">
        <title>The chitinases involved in constricting ring structure development in the nematode-trapping fungus Drechslerella dactyloides.</title>
        <authorList>
            <person name="Wang R."/>
            <person name="Zhang L."/>
            <person name="Tang P."/>
            <person name="Li S."/>
            <person name="Liang L."/>
        </authorList>
    </citation>
    <scope>NUCLEOTIDE SEQUENCE</scope>
    <source>
        <strain evidence="2">YMF1.00031</strain>
    </source>
</reference>